<keyword evidence="2" id="KW-0812">Transmembrane</keyword>
<feature type="transmembrane region" description="Helical" evidence="2">
    <location>
        <begin position="65"/>
        <end position="83"/>
    </location>
</feature>
<name>T1FVG4_HELRO</name>
<dbReference type="EnsemblMetazoa" id="HelroT193894">
    <property type="protein sequence ID" value="HelroP193894"/>
    <property type="gene ID" value="HelroG193894"/>
</dbReference>
<keyword evidence="2" id="KW-0472">Membrane</keyword>
<keyword evidence="5" id="KW-1185">Reference proteome</keyword>
<dbReference type="GeneID" id="20212810"/>
<feature type="region of interest" description="Disordered" evidence="1">
    <location>
        <begin position="279"/>
        <end position="306"/>
    </location>
</feature>
<reference evidence="5" key="1">
    <citation type="submission" date="2012-12" db="EMBL/GenBank/DDBJ databases">
        <authorList>
            <person name="Hellsten U."/>
            <person name="Grimwood J."/>
            <person name="Chapman J.A."/>
            <person name="Shapiro H."/>
            <person name="Aerts A."/>
            <person name="Otillar R.P."/>
            <person name="Terry A.Y."/>
            <person name="Boore J.L."/>
            <person name="Simakov O."/>
            <person name="Marletaz F."/>
            <person name="Cho S.-J."/>
            <person name="Edsinger-Gonzales E."/>
            <person name="Havlak P."/>
            <person name="Kuo D.-H."/>
            <person name="Larsson T."/>
            <person name="Lv J."/>
            <person name="Arendt D."/>
            <person name="Savage R."/>
            <person name="Osoegawa K."/>
            <person name="de Jong P."/>
            <person name="Lindberg D.R."/>
            <person name="Seaver E.C."/>
            <person name="Weisblat D.A."/>
            <person name="Putnam N.H."/>
            <person name="Grigoriev I.V."/>
            <person name="Rokhsar D.S."/>
        </authorList>
    </citation>
    <scope>NUCLEOTIDE SEQUENCE</scope>
</reference>
<feature type="transmembrane region" description="Helical" evidence="2">
    <location>
        <begin position="137"/>
        <end position="157"/>
    </location>
</feature>
<proteinExistence type="predicted"/>
<keyword evidence="2" id="KW-1133">Transmembrane helix</keyword>
<dbReference type="AlphaFoldDB" id="T1FVG4"/>
<evidence type="ECO:0000256" key="2">
    <source>
        <dbReference type="SAM" id="Phobius"/>
    </source>
</evidence>
<dbReference type="EMBL" id="KB097587">
    <property type="protein sequence ID" value="ESN93841.1"/>
    <property type="molecule type" value="Genomic_DNA"/>
</dbReference>
<sequence length="306" mass="35500">MFFNARFFCYGWRNVQTLSDIVGVYFIVSSFYDLVILVEKYMKTNRPEPWISRNECFFDYELKEILIALNSALILSTLIVLVIKKIKWSFQHYSLIAWFIIAALYICFNVTYIMRQSIKVVDLLAAWKAGERINYKWKYNLITGIVLCLLLTMRHFFHFCGFNFMYNYYFYPESPAYIYQPHSSPADSDDSFRAEECGRQIKSCYRRERNARTFPIIDPVEVAVTAVPDTHENDLQEGTSQTTQPYPESSIPTFFPETVSTVSSVESKSSRTIVVEVHQEPRRGAAVDADEKVHSGLPSPEDGFTN</sequence>
<protein>
    <submittedName>
        <fullName evidence="3 4">Uncharacterized protein</fullName>
    </submittedName>
</protein>
<dbReference type="EMBL" id="AMQM01007217">
    <property type="status" value="NOT_ANNOTATED_CDS"/>
    <property type="molecule type" value="Genomic_DNA"/>
</dbReference>
<evidence type="ECO:0000256" key="1">
    <source>
        <dbReference type="SAM" id="MobiDB-lite"/>
    </source>
</evidence>
<feature type="transmembrane region" description="Helical" evidence="2">
    <location>
        <begin position="21"/>
        <end position="38"/>
    </location>
</feature>
<dbReference type="RefSeq" id="XP_009028050.1">
    <property type="nucleotide sequence ID" value="XM_009029802.1"/>
</dbReference>
<reference evidence="4" key="3">
    <citation type="submission" date="2015-06" db="UniProtKB">
        <authorList>
            <consortium name="EnsemblMetazoa"/>
        </authorList>
    </citation>
    <scope>IDENTIFICATION</scope>
</reference>
<dbReference type="HOGENOM" id="CLU_909952_0_0_1"/>
<evidence type="ECO:0000313" key="5">
    <source>
        <dbReference type="Proteomes" id="UP000015101"/>
    </source>
</evidence>
<evidence type="ECO:0000313" key="3">
    <source>
        <dbReference type="EMBL" id="ESN93841.1"/>
    </source>
</evidence>
<accession>T1FVG4</accession>
<dbReference type="Proteomes" id="UP000015101">
    <property type="component" value="Unassembled WGS sequence"/>
</dbReference>
<dbReference type="KEGG" id="hro:HELRODRAFT_193894"/>
<dbReference type="CTD" id="20212810"/>
<organism evidence="4 5">
    <name type="scientific">Helobdella robusta</name>
    <name type="common">Californian leech</name>
    <dbReference type="NCBI Taxonomy" id="6412"/>
    <lineage>
        <taxon>Eukaryota</taxon>
        <taxon>Metazoa</taxon>
        <taxon>Spiralia</taxon>
        <taxon>Lophotrochozoa</taxon>
        <taxon>Annelida</taxon>
        <taxon>Clitellata</taxon>
        <taxon>Hirudinea</taxon>
        <taxon>Rhynchobdellida</taxon>
        <taxon>Glossiphoniidae</taxon>
        <taxon>Helobdella</taxon>
    </lineage>
</organism>
<gene>
    <name evidence="4" type="primary">20212810</name>
    <name evidence="3" type="ORF">HELRODRAFT_193894</name>
</gene>
<feature type="transmembrane region" description="Helical" evidence="2">
    <location>
        <begin position="95"/>
        <end position="114"/>
    </location>
</feature>
<evidence type="ECO:0000313" key="4">
    <source>
        <dbReference type="EnsemblMetazoa" id="HelroP193894"/>
    </source>
</evidence>
<feature type="compositionally biased region" description="Basic and acidic residues" evidence="1">
    <location>
        <begin position="279"/>
        <end position="294"/>
    </location>
</feature>
<reference evidence="3 5" key="2">
    <citation type="journal article" date="2013" name="Nature">
        <title>Insights into bilaterian evolution from three spiralian genomes.</title>
        <authorList>
            <person name="Simakov O."/>
            <person name="Marletaz F."/>
            <person name="Cho S.J."/>
            <person name="Edsinger-Gonzales E."/>
            <person name="Havlak P."/>
            <person name="Hellsten U."/>
            <person name="Kuo D.H."/>
            <person name="Larsson T."/>
            <person name="Lv J."/>
            <person name="Arendt D."/>
            <person name="Savage R."/>
            <person name="Osoegawa K."/>
            <person name="de Jong P."/>
            <person name="Grimwood J."/>
            <person name="Chapman J.A."/>
            <person name="Shapiro H."/>
            <person name="Aerts A."/>
            <person name="Otillar R.P."/>
            <person name="Terry A.Y."/>
            <person name="Boore J.L."/>
            <person name="Grigoriev I.V."/>
            <person name="Lindberg D.R."/>
            <person name="Seaver E.C."/>
            <person name="Weisblat D.A."/>
            <person name="Putnam N.H."/>
            <person name="Rokhsar D.S."/>
        </authorList>
    </citation>
    <scope>NUCLEOTIDE SEQUENCE</scope>
</reference>
<dbReference type="InParanoid" id="T1FVG4"/>